<organism evidence="3 4">
    <name type="scientific">Stenotrophomonas riyadhensis</name>
    <dbReference type="NCBI Taxonomy" id="2859893"/>
    <lineage>
        <taxon>Bacteria</taxon>
        <taxon>Pseudomonadati</taxon>
        <taxon>Pseudomonadota</taxon>
        <taxon>Gammaproteobacteria</taxon>
        <taxon>Lysobacterales</taxon>
        <taxon>Lysobacteraceae</taxon>
        <taxon>Stenotrophomonas</taxon>
    </lineage>
</organism>
<sequence length="169" mass="18557">MRADNRSMWDAKITARQEKAEVGGSNQNGSGQQGHVDAENRPVLGTSEQHYGGAEYKKRNPDGGPGFERGYSHDSFDNGSPHRPSPAIRSVRASILRALLEGRSLTSAEAWREYGASRLAADIYELKRMGWGIASCTVEVAVRGSRTARVASYYFPTNVLEQIRGEAKE</sequence>
<feature type="domain" description="Winged helix-turn-helix" evidence="2">
    <location>
        <begin position="93"/>
        <end position="155"/>
    </location>
</feature>
<dbReference type="Pfam" id="PF14090">
    <property type="entry name" value="HTH_39"/>
    <property type="match status" value="1"/>
</dbReference>
<name>A0ABT2XIU1_9GAMM</name>
<evidence type="ECO:0000313" key="3">
    <source>
        <dbReference type="EMBL" id="MCV0325828.1"/>
    </source>
</evidence>
<dbReference type="InterPro" id="IPR055245">
    <property type="entry name" value="HTH_proteobacteria"/>
</dbReference>
<dbReference type="EMBL" id="JAHWBK010000010">
    <property type="protein sequence ID" value="MCV0325828.1"/>
    <property type="molecule type" value="Genomic_DNA"/>
</dbReference>
<evidence type="ECO:0000259" key="2">
    <source>
        <dbReference type="Pfam" id="PF14090"/>
    </source>
</evidence>
<feature type="region of interest" description="Disordered" evidence="1">
    <location>
        <begin position="1"/>
        <end position="86"/>
    </location>
</feature>
<keyword evidence="4" id="KW-1185">Reference proteome</keyword>
<reference evidence="3 4" key="1">
    <citation type="submission" date="2021-07" db="EMBL/GenBank/DDBJ databases">
        <title>Clinical implication of Pseudomonas aeruginosa: further insight on the antimicrobial resistance.</title>
        <authorList>
            <person name="Macori G."/>
            <person name="Fanning S."/>
            <person name="Alqahtani A."/>
        </authorList>
    </citation>
    <scope>NUCLEOTIDE SEQUENCE [LARGE SCALE GENOMIC DNA]</scope>
    <source>
        <strain evidence="3 4">CFS3442</strain>
    </source>
</reference>
<feature type="compositionally biased region" description="Basic and acidic residues" evidence="1">
    <location>
        <begin position="1"/>
        <end position="21"/>
    </location>
</feature>
<evidence type="ECO:0000256" key="1">
    <source>
        <dbReference type="SAM" id="MobiDB-lite"/>
    </source>
</evidence>
<evidence type="ECO:0000313" key="4">
    <source>
        <dbReference type="Proteomes" id="UP001208054"/>
    </source>
</evidence>
<dbReference type="RefSeq" id="WP_080354648.1">
    <property type="nucleotide sequence ID" value="NZ_JAHWBK010000010.1"/>
</dbReference>
<proteinExistence type="predicted"/>
<gene>
    <name evidence="3" type="ORF">KYJ44_15965</name>
</gene>
<protein>
    <submittedName>
        <fullName evidence="3">Helix-turn-helix domain-containing protein</fullName>
    </submittedName>
</protein>
<accession>A0ABT2XIU1</accession>
<dbReference type="Proteomes" id="UP001208054">
    <property type="component" value="Unassembled WGS sequence"/>
</dbReference>
<feature type="compositionally biased region" description="Low complexity" evidence="1">
    <location>
        <begin position="23"/>
        <end position="34"/>
    </location>
</feature>
<comment type="caution">
    <text evidence="3">The sequence shown here is derived from an EMBL/GenBank/DDBJ whole genome shotgun (WGS) entry which is preliminary data.</text>
</comment>